<dbReference type="KEGG" id="fox:FOXG_18273"/>
<dbReference type="VEuPathDB" id="FungiDB:FOXG_18273"/>
<dbReference type="GeneID" id="28958979"/>
<proteinExistence type="predicted"/>
<gene>
    <name evidence="1" type="ORF">FOXG_18273</name>
</gene>
<evidence type="ECO:0000313" key="2">
    <source>
        <dbReference type="Proteomes" id="UP000009097"/>
    </source>
</evidence>
<accession>A0A0J9UFX4</accession>
<dbReference type="AlphaFoldDB" id="A0A0J9UFX4"/>
<dbReference type="EMBL" id="DS231697">
    <property type="protein sequence ID" value="KNA97722.1"/>
    <property type="molecule type" value="Genomic_DNA"/>
</dbReference>
<dbReference type="Proteomes" id="UP000009097">
    <property type="component" value="Unassembled WGS sequence"/>
</dbReference>
<evidence type="ECO:0000313" key="1">
    <source>
        <dbReference type="EMBL" id="KNA97722.1"/>
    </source>
</evidence>
<sequence length="114" mass="12733">MHIHTQFYYRISFQMASKDNLSMINQDALSTGCSGMSEMQGMVQKKKKAAHLGPMYEDFHFHFHFHFHILCLAGGKRLKVVGLVVSDGGGGGGLSVTGLGSWIIRHLSRTWCDF</sequence>
<organism evidence="1 2">
    <name type="scientific">Fusarium oxysporum f. sp. lycopersici (strain 4287 / CBS 123668 / FGSC 9935 / NRRL 34936)</name>
    <name type="common">Fusarium vascular wilt of tomato</name>
    <dbReference type="NCBI Taxonomy" id="426428"/>
    <lineage>
        <taxon>Eukaryota</taxon>
        <taxon>Fungi</taxon>
        <taxon>Dikarya</taxon>
        <taxon>Ascomycota</taxon>
        <taxon>Pezizomycotina</taxon>
        <taxon>Sordariomycetes</taxon>
        <taxon>Hypocreomycetidae</taxon>
        <taxon>Hypocreales</taxon>
        <taxon>Nectriaceae</taxon>
        <taxon>Fusarium</taxon>
        <taxon>Fusarium oxysporum species complex</taxon>
    </lineage>
</organism>
<dbReference type="RefSeq" id="XP_018235768.1">
    <property type="nucleotide sequence ID" value="XM_018398336.1"/>
</dbReference>
<name>A0A0J9UFX4_FUSO4</name>
<reference evidence="1" key="2">
    <citation type="journal article" date="2010" name="Nature">
        <title>Comparative genomics reveals mobile pathogenicity chromosomes in Fusarium.</title>
        <authorList>
            <person name="Ma L.J."/>
            <person name="van der Does H.C."/>
            <person name="Borkovich K.A."/>
            <person name="Coleman J.J."/>
            <person name="Daboussi M.J."/>
            <person name="Di Pietro A."/>
            <person name="Dufresne M."/>
            <person name="Freitag M."/>
            <person name="Grabherr M."/>
            <person name="Henrissat B."/>
            <person name="Houterman P.M."/>
            <person name="Kang S."/>
            <person name="Shim W.B."/>
            <person name="Woloshuk C."/>
            <person name="Xie X."/>
            <person name="Xu J.R."/>
            <person name="Antoniw J."/>
            <person name="Baker S.E."/>
            <person name="Bluhm B.H."/>
            <person name="Breakspear A."/>
            <person name="Brown D.W."/>
            <person name="Butchko R.A."/>
            <person name="Chapman S."/>
            <person name="Coulson R."/>
            <person name="Coutinho P.M."/>
            <person name="Danchin E.G."/>
            <person name="Diener A."/>
            <person name="Gale L.R."/>
            <person name="Gardiner D.M."/>
            <person name="Goff S."/>
            <person name="Hammond-Kosack K.E."/>
            <person name="Hilburn K."/>
            <person name="Hua-Van A."/>
            <person name="Jonkers W."/>
            <person name="Kazan K."/>
            <person name="Kodira C.D."/>
            <person name="Koehrsen M."/>
            <person name="Kumar L."/>
            <person name="Lee Y.H."/>
            <person name="Li L."/>
            <person name="Manners J.M."/>
            <person name="Miranda-Saavedra D."/>
            <person name="Mukherjee M."/>
            <person name="Park G."/>
            <person name="Park J."/>
            <person name="Park S.Y."/>
            <person name="Proctor R.H."/>
            <person name="Regev A."/>
            <person name="Ruiz-Roldan M.C."/>
            <person name="Sain D."/>
            <person name="Sakthikumar S."/>
            <person name="Sykes S."/>
            <person name="Schwartz D.C."/>
            <person name="Turgeon B.G."/>
            <person name="Wapinski I."/>
            <person name="Yoder O."/>
            <person name="Young S."/>
            <person name="Zeng Q."/>
            <person name="Zhou S."/>
            <person name="Galagan J."/>
            <person name="Cuomo C.A."/>
            <person name="Kistler H.C."/>
            <person name="Rep M."/>
        </authorList>
    </citation>
    <scope>NUCLEOTIDE SEQUENCE [LARGE SCALE GENOMIC DNA]</scope>
    <source>
        <strain evidence="1">4287</strain>
    </source>
</reference>
<protein>
    <submittedName>
        <fullName evidence="1">Uncharacterized protein</fullName>
    </submittedName>
</protein>
<reference evidence="1" key="1">
    <citation type="submission" date="2007-04" db="EMBL/GenBank/DDBJ databases">
        <authorList>
            <consortium name="The Broad Institute Genome Sequencing Platform"/>
            <person name="Birren B."/>
            <person name="Lander E."/>
            <person name="Galagan J."/>
            <person name="Nusbaum C."/>
            <person name="Devon K."/>
            <person name="Ma L.-J."/>
            <person name="Jaffe D."/>
            <person name="Butler J."/>
            <person name="Alvarez P."/>
            <person name="Gnerre S."/>
            <person name="Grabherr M."/>
            <person name="Kleber M."/>
            <person name="Mauceli E."/>
            <person name="Brockman W."/>
            <person name="MacCallum I.A."/>
            <person name="Young S."/>
            <person name="LaButti K."/>
            <person name="DeCaprio D."/>
            <person name="Crawford M."/>
            <person name="Koehrsen M."/>
            <person name="Engels R."/>
            <person name="Montgomery P."/>
            <person name="Pearson M."/>
            <person name="Howarth C."/>
            <person name="Larson L."/>
            <person name="White J."/>
            <person name="O'Leary S."/>
            <person name="Kodira C."/>
            <person name="Zeng Q."/>
            <person name="Yandava C."/>
            <person name="Alvarado L."/>
            <person name="Kistler C."/>
            <person name="Shim W.-B."/>
            <person name="Kang S."/>
            <person name="Woloshuk C."/>
        </authorList>
    </citation>
    <scope>NUCLEOTIDE SEQUENCE</scope>
    <source>
        <strain evidence="1">4287</strain>
    </source>
</reference>